<proteinExistence type="predicted"/>
<organism evidence="1 2">
    <name type="scientific">Nelumbo nucifera</name>
    <name type="common">Sacred lotus</name>
    <dbReference type="NCBI Taxonomy" id="4432"/>
    <lineage>
        <taxon>Eukaryota</taxon>
        <taxon>Viridiplantae</taxon>
        <taxon>Streptophyta</taxon>
        <taxon>Embryophyta</taxon>
        <taxon>Tracheophyta</taxon>
        <taxon>Spermatophyta</taxon>
        <taxon>Magnoliopsida</taxon>
        <taxon>Proteales</taxon>
        <taxon>Nelumbonaceae</taxon>
        <taxon>Nelumbo</taxon>
    </lineage>
</organism>
<reference evidence="1 2" key="1">
    <citation type="journal article" date="2020" name="Mol. Biol. Evol.">
        <title>Distinct Expression and Methylation Patterns for Genes with Different Fates following a Single Whole-Genome Duplication in Flowering Plants.</title>
        <authorList>
            <person name="Shi T."/>
            <person name="Rahmani R.S."/>
            <person name="Gugger P.F."/>
            <person name="Wang M."/>
            <person name="Li H."/>
            <person name="Zhang Y."/>
            <person name="Li Z."/>
            <person name="Wang Q."/>
            <person name="Van de Peer Y."/>
            <person name="Marchal K."/>
            <person name="Chen J."/>
        </authorList>
    </citation>
    <scope>NUCLEOTIDE SEQUENCE [LARGE SCALE GENOMIC DNA]</scope>
    <source>
        <tissue evidence="1">Leaf</tissue>
    </source>
</reference>
<gene>
    <name evidence="1" type="ORF">HUJ06_007891</name>
</gene>
<protein>
    <submittedName>
        <fullName evidence="1">Uncharacterized protein</fullName>
    </submittedName>
</protein>
<name>A0A822YXM0_NELNU</name>
<sequence length="110" mass="12627">MCLSAIKQTHVTMQNNAMTEAPVNRMEIREYVQGLIEESQNKAKPALKQIRVTMQNNAMTEAPVSRMEIRKYVQGLIEESLNKAKPALTLQNPYSNHILYKSYCYVPPQQ</sequence>
<dbReference type="Proteomes" id="UP000607653">
    <property type="component" value="Unassembled WGS sequence"/>
</dbReference>
<accession>A0A822YXM0</accession>
<evidence type="ECO:0000313" key="1">
    <source>
        <dbReference type="EMBL" id="DAD37250.1"/>
    </source>
</evidence>
<dbReference type="EMBL" id="DUZY01000004">
    <property type="protein sequence ID" value="DAD37250.1"/>
    <property type="molecule type" value="Genomic_DNA"/>
</dbReference>
<comment type="caution">
    <text evidence="1">The sequence shown here is derived from an EMBL/GenBank/DDBJ whole genome shotgun (WGS) entry which is preliminary data.</text>
</comment>
<keyword evidence="2" id="KW-1185">Reference proteome</keyword>
<evidence type="ECO:0000313" key="2">
    <source>
        <dbReference type="Proteomes" id="UP000607653"/>
    </source>
</evidence>
<dbReference type="AlphaFoldDB" id="A0A822YXM0"/>